<dbReference type="OrthoDB" id="8861403at2759"/>
<dbReference type="OMA" id="CSCESAV"/>
<dbReference type="RefSeq" id="XP_020893393.1">
    <property type="nucleotide sequence ID" value="XM_021037734.2"/>
</dbReference>
<dbReference type="PANTHER" id="PTHR33096">
    <property type="entry name" value="CXC2 DOMAIN-CONTAINING PROTEIN"/>
    <property type="match status" value="1"/>
</dbReference>
<proteinExistence type="predicted"/>
<name>A0A913WSF0_EXADI</name>
<keyword evidence="3" id="KW-1185">Reference proteome</keyword>
<feature type="domain" description="CxC2-like cysteine cluster KDZ transposase-associated" evidence="1">
    <location>
        <begin position="167"/>
        <end position="248"/>
    </location>
</feature>
<dbReference type="GeneID" id="110232517"/>
<evidence type="ECO:0000313" key="2">
    <source>
        <dbReference type="EnsemblMetazoa" id="XP_020893393.1"/>
    </source>
</evidence>
<sequence length="300" mass="34081">MKRSRLKPFSFKATIIDKTGKGVTKSYNLPPAKKSTFSSLAPHTEREDVLPAISGFLTFDDQEPLNFGITNYEKRQITLNKKWTDIRKTVLKSFVKDCHMPVGQECVVCGSEPAVLKCEDCGSRQFYCLICGHSLHKSRNQFHVLELWKGRTFVPYFIEGDVLATHTCSSANAKNIVCIDEHGNQHAKKVSFCSCESAVVTLVRLRLWPATPDRPSTAFSFKLMDLVSSVFLHCKVSLKEFTECLESLRKPLHPRLVSSIYQLLNASCFEEYRFFKHQLSTLEMSKVVGSNPSEIYTWHA</sequence>
<dbReference type="EnsemblMetazoa" id="XM_021037734.2">
    <property type="protein sequence ID" value="XP_020893393.1"/>
    <property type="gene ID" value="LOC110232517"/>
</dbReference>
<dbReference type="AlphaFoldDB" id="A0A913WSF0"/>
<reference evidence="2" key="1">
    <citation type="submission" date="2022-11" db="UniProtKB">
        <authorList>
            <consortium name="EnsemblMetazoa"/>
        </authorList>
    </citation>
    <scope>IDENTIFICATION</scope>
</reference>
<evidence type="ECO:0000313" key="3">
    <source>
        <dbReference type="Proteomes" id="UP000887567"/>
    </source>
</evidence>
<dbReference type="InterPro" id="IPR041457">
    <property type="entry name" value="CxC2_KDZ-assoc"/>
</dbReference>
<accession>A0A913WSF0</accession>
<evidence type="ECO:0000259" key="1">
    <source>
        <dbReference type="Pfam" id="PF18803"/>
    </source>
</evidence>
<dbReference type="PANTHER" id="PTHR33096:SF1">
    <property type="entry name" value="CXC1-LIKE CYSTEINE CLUSTER ASSOCIATED WITH KDZ TRANSPOSASES DOMAIN-CONTAINING PROTEIN"/>
    <property type="match status" value="1"/>
</dbReference>
<protein>
    <recommendedName>
        <fullName evidence="1">CxC2-like cysteine cluster KDZ transposase-associated domain-containing protein</fullName>
    </recommendedName>
</protein>
<dbReference type="KEGG" id="epa:110232517"/>
<dbReference type="CDD" id="cd19757">
    <property type="entry name" value="Bbox1"/>
    <property type="match status" value="1"/>
</dbReference>
<organism evidence="2 3">
    <name type="scientific">Exaiptasia diaphana</name>
    <name type="common">Tropical sea anemone</name>
    <name type="synonym">Aiptasia pulchella</name>
    <dbReference type="NCBI Taxonomy" id="2652724"/>
    <lineage>
        <taxon>Eukaryota</taxon>
        <taxon>Metazoa</taxon>
        <taxon>Cnidaria</taxon>
        <taxon>Anthozoa</taxon>
        <taxon>Hexacorallia</taxon>
        <taxon>Actiniaria</taxon>
        <taxon>Aiptasiidae</taxon>
        <taxon>Exaiptasia</taxon>
    </lineage>
</organism>
<dbReference type="Proteomes" id="UP000887567">
    <property type="component" value="Unplaced"/>
</dbReference>
<dbReference type="Pfam" id="PF18803">
    <property type="entry name" value="CxC2"/>
    <property type="match status" value="1"/>
</dbReference>